<protein>
    <submittedName>
        <fullName evidence="2">Alkylhydroperoxidase AhpD family core domain-containing protein</fullName>
    </submittedName>
</protein>
<reference evidence="3" key="1">
    <citation type="submission" date="2016-10" db="EMBL/GenBank/DDBJ databases">
        <authorList>
            <person name="Varghese N."/>
            <person name="Submissions S."/>
        </authorList>
    </citation>
    <scope>NUCLEOTIDE SEQUENCE [LARGE SCALE GENOMIC DNA]</scope>
    <source>
        <strain evidence="3">CGMCC 1.8895</strain>
    </source>
</reference>
<gene>
    <name evidence="2" type="ORF">SAMN05216216_10268</name>
</gene>
<dbReference type="Gene3D" id="1.20.1290.10">
    <property type="entry name" value="AhpD-like"/>
    <property type="match status" value="2"/>
</dbReference>
<evidence type="ECO:0000313" key="3">
    <source>
        <dbReference type="Proteomes" id="UP000199008"/>
    </source>
</evidence>
<keyword evidence="2" id="KW-0560">Oxidoreductase</keyword>
<evidence type="ECO:0000313" key="2">
    <source>
        <dbReference type="EMBL" id="SDK33076.1"/>
    </source>
</evidence>
<dbReference type="SUPFAM" id="SSF69118">
    <property type="entry name" value="AhpD-like"/>
    <property type="match status" value="2"/>
</dbReference>
<name>A0A1G9B0G7_9BACL</name>
<dbReference type="PANTHER" id="PTHR33930:SF8">
    <property type="entry name" value="4-CARBOXYMUCONOLACTONE DECARBOXYLASE"/>
    <property type="match status" value="1"/>
</dbReference>
<keyword evidence="2" id="KW-0575">Peroxidase</keyword>
<dbReference type="RefSeq" id="WP_092984096.1">
    <property type="nucleotide sequence ID" value="NZ_FNFY01000002.1"/>
</dbReference>
<dbReference type="Proteomes" id="UP000199008">
    <property type="component" value="Unassembled WGS sequence"/>
</dbReference>
<evidence type="ECO:0000259" key="1">
    <source>
        <dbReference type="Pfam" id="PF02627"/>
    </source>
</evidence>
<dbReference type="EMBL" id="FNFY01000002">
    <property type="protein sequence ID" value="SDK33076.1"/>
    <property type="molecule type" value="Genomic_DNA"/>
</dbReference>
<organism evidence="2 3">
    <name type="scientific">Lacicoccus qingdaonensis</name>
    <dbReference type="NCBI Taxonomy" id="576118"/>
    <lineage>
        <taxon>Bacteria</taxon>
        <taxon>Bacillati</taxon>
        <taxon>Bacillota</taxon>
        <taxon>Bacilli</taxon>
        <taxon>Bacillales</taxon>
        <taxon>Salinicoccaceae</taxon>
        <taxon>Lacicoccus</taxon>
    </lineage>
</organism>
<feature type="domain" description="Carboxymuconolactone decarboxylase-like" evidence="1">
    <location>
        <begin position="23"/>
        <end position="105"/>
    </location>
</feature>
<dbReference type="InterPro" id="IPR004675">
    <property type="entry name" value="AhpD_core"/>
</dbReference>
<dbReference type="GO" id="GO:0051920">
    <property type="term" value="F:peroxiredoxin activity"/>
    <property type="evidence" value="ECO:0007669"/>
    <property type="project" value="InterPro"/>
</dbReference>
<proteinExistence type="predicted"/>
<dbReference type="AlphaFoldDB" id="A0A1G9B0G7"/>
<accession>A0A1G9B0G7</accession>
<sequence>MSQESLYQKSNINRLSEFAELAPDAFKSFAAFDKAAVADGVIPQKTKELIAVAVAHVTGCPYCIDIHVNNAKKLGVSKEELAESIMVATGLKAGSAMAHGVNALQAYDGKNDGSLYEKSNIDRLGEFAKLAPDAFKAFVQLDKEAVKAGEISGKDKELIAVAVAHVTGCPYCIEIHTNNAKKLDVSKEEMSEAILVATALKAGSAMAHGVNALNAYEEK</sequence>
<dbReference type="OrthoDB" id="9806086at2"/>
<dbReference type="InterPro" id="IPR029032">
    <property type="entry name" value="AhpD-like"/>
</dbReference>
<dbReference type="STRING" id="576118.SAMN05216216_10268"/>
<dbReference type="Pfam" id="PF02627">
    <property type="entry name" value="CMD"/>
    <property type="match status" value="2"/>
</dbReference>
<feature type="domain" description="Carboxymuconolactone decarboxylase-like" evidence="1">
    <location>
        <begin position="132"/>
        <end position="214"/>
    </location>
</feature>
<dbReference type="InterPro" id="IPR003779">
    <property type="entry name" value="CMD-like"/>
</dbReference>
<dbReference type="PANTHER" id="PTHR33930">
    <property type="entry name" value="ALKYL HYDROPEROXIDE REDUCTASE AHPD"/>
    <property type="match status" value="1"/>
</dbReference>
<dbReference type="NCBIfam" id="TIGR00778">
    <property type="entry name" value="ahpD_dom"/>
    <property type="match status" value="2"/>
</dbReference>
<keyword evidence="3" id="KW-1185">Reference proteome</keyword>